<organism evidence="1 2">
    <name type="scientific">Hymenobacter properus</name>
    <dbReference type="NCBI Taxonomy" id="2791026"/>
    <lineage>
        <taxon>Bacteria</taxon>
        <taxon>Pseudomonadati</taxon>
        <taxon>Bacteroidota</taxon>
        <taxon>Cytophagia</taxon>
        <taxon>Cytophagales</taxon>
        <taxon>Hymenobacteraceae</taxon>
        <taxon>Hymenobacter</taxon>
    </lineage>
</organism>
<accession>A0A931FLP6</accession>
<evidence type="ECO:0000313" key="2">
    <source>
        <dbReference type="Proteomes" id="UP000645610"/>
    </source>
</evidence>
<name>A0A931FLP6_9BACT</name>
<dbReference type="AlphaFoldDB" id="A0A931FLP6"/>
<dbReference type="RefSeq" id="WP_196285225.1">
    <property type="nucleotide sequence ID" value="NZ_JADQDP010000001.1"/>
</dbReference>
<dbReference type="Proteomes" id="UP000645610">
    <property type="component" value="Unassembled WGS sequence"/>
</dbReference>
<dbReference type="EMBL" id="JADQDP010000001">
    <property type="protein sequence ID" value="MBF9140894.1"/>
    <property type="molecule type" value="Genomic_DNA"/>
</dbReference>
<comment type="caution">
    <text evidence="1">The sequence shown here is derived from an EMBL/GenBank/DDBJ whole genome shotgun (WGS) entry which is preliminary data.</text>
</comment>
<sequence length="165" mass="18148">MAQGIQALGPPRAAVSSLAAGGDLLFALACLRRRIPLHIVLPLRQPDFIGQSVSYAKPEDATVPSPNWLALYKLVLRRATTLHFTSKAPYRACARPFKRCNQAMLHLAQAKAASAHTTVLGVLLLQKDQTSLAGGTQEFGRMLRMKRLMVNRQFLKYPPSPVHLP</sequence>
<gene>
    <name evidence="1" type="ORF">I2I01_04570</name>
</gene>
<keyword evidence="2" id="KW-1185">Reference proteome</keyword>
<reference evidence="1 2" key="1">
    <citation type="submission" date="2020-11" db="EMBL/GenBank/DDBJ databases">
        <authorList>
            <person name="Kim M.K."/>
        </authorList>
    </citation>
    <scope>NUCLEOTIDE SEQUENCE [LARGE SCALE GENOMIC DNA]</scope>
    <source>
        <strain evidence="1 2">BT439</strain>
    </source>
</reference>
<proteinExistence type="predicted"/>
<protein>
    <submittedName>
        <fullName evidence="1">Uncharacterized protein</fullName>
    </submittedName>
</protein>
<evidence type="ECO:0000313" key="1">
    <source>
        <dbReference type="EMBL" id="MBF9140894.1"/>
    </source>
</evidence>